<organism evidence="1">
    <name type="scientific">Rhizophagus irregularis (strain DAOM 181602 / DAOM 197198 / MUCL 43194)</name>
    <name type="common">Arbuscular mycorrhizal fungus</name>
    <name type="synonym">Glomus intraradices</name>
    <dbReference type="NCBI Taxonomy" id="747089"/>
    <lineage>
        <taxon>Eukaryota</taxon>
        <taxon>Fungi</taxon>
        <taxon>Fungi incertae sedis</taxon>
        <taxon>Mucoromycota</taxon>
        <taxon>Glomeromycotina</taxon>
        <taxon>Glomeromycetes</taxon>
        <taxon>Glomerales</taxon>
        <taxon>Glomeraceae</taxon>
        <taxon>Rhizophagus</taxon>
    </lineage>
</organism>
<gene>
    <name evidence="1" type="ORF">GLOINDRAFT_35655</name>
</gene>
<sequence length="178" mass="19653">MIVYKNTGLEHHLDKCIGKEIIVSVVDVDGFEIPVACVTQSQHLKSVAKHYIEEGKRVFIFLGYSKFDTSLQIAKDLGCGVVFECGSKFENASKANPVEIERLAGQNGISQNIKRIAAIYANSVPFSMTYGHAEKEVRRSVTDQDCVAQAINIFGSIVQKNKKKAAEKNAISECKNVR</sequence>
<accession>U9TD28</accession>
<dbReference type="AlphaFoldDB" id="U9TD28"/>
<proteinExistence type="predicted"/>
<protein>
    <submittedName>
        <fullName evidence="1">Uncharacterized protein</fullName>
    </submittedName>
</protein>
<feature type="non-terminal residue" evidence="1">
    <location>
        <position position="178"/>
    </location>
</feature>
<dbReference type="HOGENOM" id="CLU_1514166_0_0_1"/>
<evidence type="ECO:0000313" key="1">
    <source>
        <dbReference type="EMBL" id="ESA05342.1"/>
    </source>
</evidence>
<dbReference type="EMBL" id="KI293152">
    <property type="protein sequence ID" value="ESA05342.1"/>
    <property type="molecule type" value="Genomic_DNA"/>
</dbReference>
<reference evidence="1" key="1">
    <citation type="submission" date="2013-07" db="EMBL/GenBank/DDBJ databases">
        <title>The genome of an arbuscular mycorrhizal fungus provides insights into the evolution of the oldest plant symbiosis.</title>
        <authorList>
            <consortium name="DOE Joint Genome Institute"/>
            <person name="Tisserant E."/>
            <person name="Malbreil M."/>
            <person name="Kuo A."/>
            <person name="Kohler A."/>
            <person name="Symeonidi A."/>
            <person name="Balestrini R."/>
            <person name="Charron P."/>
            <person name="Duensing N."/>
            <person name="Frei-dit-Frey N."/>
            <person name="Gianinazzi-Pearson V."/>
            <person name="Gilbert B."/>
            <person name="Handa Y."/>
            <person name="Hijri M."/>
            <person name="Kaul R."/>
            <person name="Kawaguchi M."/>
            <person name="Krajinski F."/>
            <person name="Lammers P."/>
            <person name="Lapierre D."/>
            <person name="Masclaux F.G."/>
            <person name="Murat C."/>
            <person name="Morin E."/>
            <person name="Ndikumana S."/>
            <person name="Pagni M."/>
            <person name="Petitpierre D."/>
            <person name="Requena N."/>
            <person name="Rosikiewicz P."/>
            <person name="Riley R."/>
            <person name="Saito K."/>
            <person name="San Clemente H."/>
            <person name="Shapiro H."/>
            <person name="van Tuinen D."/>
            <person name="Becard G."/>
            <person name="Bonfante P."/>
            <person name="Paszkowski U."/>
            <person name="Shachar-Hill Y."/>
            <person name="Young J.P."/>
            <person name="Sanders I.R."/>
            <person name="Henrissat B."/>
            <person name="Rensing S.A."/>
            <person name="Grigoriev I.V."/>
            <person name="Corradi N."/>
            <person name="Roux C."/>
            <person name="Martin F."/>
        </authorList>
    </citation>
    <scope>NUCLEOTIDE SEQUENCE</scope>
    <source>
        <strain evidence="1">DAOM 197198</strain>
    </source>
</reference>
<name>U9TD28_RHIID</name>